<evidence type="ECO:0000313" key="1">
    <source>
        <dbReference type="EMBL" id="QDJ96784.1"/>
    </source>
</evidence>
<keyword evidence="2" id="KW-1185">Reference proteome</keyword>
<dbReference type="Proteomes" id="UP000317703">
    <property type="component" value="Segment"/>
</dbReference>
<organism evidence="1 2">
    <name type="scientific">Aeromonas phage PS1</name>
    <dbReference type="NCBI Taxonomy" id="2591406"/>
    <lineage>
        <taxon>Viruses</taxon>
        <taxon>Duplodnaviria</taxon>
        <taxon>Heunggongvirae</taxon>
        <taxon>Uroviricota</taxon>
        <taxon>Caudoviricetes</taxon>
        <taxon>Chimalliviridae</taxon>
        <taxon>Ferozepurvirus</taxon>
        <taxon>Ferozepurvirus PS1</taxon>
    </lineage>
</organism>
<sequence length="112" mass="12835">MNIEKEVELLIKTFKNIYFNIDKESLVISIKPINIKQLGHISVSKENEQQLVELLDNQVNLRWGYGFCQESPIIEIYLGDGKRGCCFDSIQTLSPTTEGLVELIVELFEDLT</sequence>
<dbReference type="EMBL" id="MN032614">
    <property type="protein sequence ID" value="QDJ96784.1"/>
    <property type="molecule type" value="Genomic_DNA"/>
</dbReference>
<accession>A0A514TUT4</accession>
<reference evidence="1" key="1">
    <citation type="submission" date="2019-06" db="EMBL/GenBank/DDBJ databases">
        <title>Complete genome sequence of Aeromonas hydrophila bacteriophage PS1.</title>
        <authorList>
            <person name="Rai S."/>
            <person name="Tyagi A."/>
            <person name="Kumar N."/>
            <person name="Singh N."/>
        </authorList>
    </citation>
    <scope>NUCLEOTIDE SEQUENCE [LARGE SCALE GENOMIC DNA]</scope>
</reference>
<protein>
    <submittedName>
        <fullName evidence="1">Uncharacterized protein</fullName>
    </submittedName>
</protein>
<name>A0A514TUT4_9CAUD</name>
<proteinExistence type="predicted"/>
<gene>
    <name evidence="1" type="ORF">PS1_0025</name>
</gene>
<evidence type="ECO:0000313" key="2">
    <source>
        <dbReference type="Proteomes" id="UP000317703"/>
    </source>
</evidence>